<dbReference type="Pfam" id="PF05553">
    <property type="entry name" value="DUF761"/>
    <property type="match status" value="1"/>
</dbReference>
<accession>A0A9N7R6A5</accession>
<dbReference type="AlphaFoldDB" id="A0A9N7R6A5"/>
<organism evidence="1 2">
    <name type="scientific">Striga hermonthica</name>
    <name type="common">Purple witchweed</name>
    <name type="synonym">Buchnera hermonthica</name>
    <dbReference type="NCBI Taxonomy" id="68872"/>
    <lineage>
        <taxon>Eukaryota</taxon>
        <taxon>Viridiplantae</taxon>
        <taxon>Streptophyta</taxon>
        <taxon>Embryophyta</taxon>
        <taxon>Tracheophyta</taxon>
        <taxon>Spermatophyta</taxon>
        <taxon>Magnoliopsida</taxon>
        <taxon>eudicotyledons</taxon>
        <taxon>Gunneridae</taxon>
        <taxon>Pentapetalae</taxon>
        <taxon>asterids</taxon>
        <taxon>lamiids</taxon>
        <taxon>Lamiales</taxon>
        <taxon>Orobanchaceae</taxon>
        <taxon>Buchnereae</taxon>
        <taxon>Striga</taxon>
    </lineage>
</organism>
<comment type="caution">
    <text evidence="1">The sequence shown here is derived from an EMBL/GenBank/DDBJ whole genome shotgun (WGS) entry which is preliminary data.</text>
</comment>
<dbReference type="OrthoDB" id="1536762at2759"/>
<reference evidence="1" key="1">
    <citation type="submission" date="2019-12" db="EMBL/GenBank/DDBJ databases">
        <authorList>
            <person name="Scholes J."/>
        </authorList>
    </citation>
    <scope>NUCLEOTIDE SEQUENCE</scope>
</reference>
<gene>
    <name evidence="1" type="ORF">SHERM_16693</name>
</gene>
<dbReference type="EMBL" id="CACSLK010014283">
    <property type="protein sequence ID" value="CAA0816827.1"/>
    <property type="molecule type" value="Genomic_DNA"/>
</dbReference>
<sequence length="190" mass="21998">MSWANLKKLFPPKKFWKLFKTNLPLKLQNRLNRSKATKKNTNTLSSYKATKKKKLGLLPSLSIQPKKFKKNPKRHHSLVGPRTKPPPVFVDQLFIEPVCIVKRRDHVPIVEKQEFSSKETPSSTSNTDKGEVVELSLVEEHHHCVISADDMWESVGVDSAQMHGINEKADEFISRFRAEMRRQEMLARRL</sequence>
<keyword evidence="2" id="KW-1185">Reference proteome</keyword>
<dbReference type="Proteomes" id="UP001153555">
    <property type="component" value="Unassembled WGS sequence"/>
</dbReference>
<dbReference type="InterPro" id="IPR008480">
    <property type="entry name" value="DUF761_pln"/>
</dbReference>
<protein>
    <submittedName>
        <fullName evidence="1">Uncharacterized protein</fullName>
    </submittedName>
</protein>
<name>A0A9N7R6A5_STRHE</name>
<evidence type="ECO:0000313" key="2">
    <source>
        <dbReference type="Proteomes" id="UP001153555"/>
    </source>
</evidence>
<evidence type="ECO:0000313" key="1">
    <source>
        <dbReference type="EMBL" id="CAA0816827.1"/>
    </source>
</evidence>
<proteinExistence type="predicted"/>